<comment type="caution">
    <text evidence="9">The sequence shown here is derived from an EMBL/GenBank/DDBJ whole genome shotgun (WGS) entry which is preliminary data.</text>
</comment>
<dbReference type="InterPro" id="IPR001577">
    <property type="entry name" value="Peptidase_M8"/>
</dbReference>
<protein>
    <recommendedName>
        <fullName evidence="7">Leishmanolysin-like peptidase</fullName>
        <ecNumber evidence="7">3.4.24.-</ecNumber>
    </recommendedName>
</protein>
<dbReference type="EC" id="3.4.24.-" evidence="7"/>
<sequence length="195" mass="21447">MVVVIGAAPCCAAPLLVWLQSLLALFSFLPLPFPLPRTRSLPLLLLLLLPLLLLALPLLPLLLLLTPSHQMHLVHAMLPPRHVALPLVLWLMMCCASGCLAADPAMQHRCGLDEVMKYGSLPTAVVREVPRRGQAAVQVYTVATQDADSEWAPIRIKVSARDLYNQSKHCSAAWETRTNYDGEQITCASRDVLTE</sequence>
<dbReference type="Proteomes" id="UP000007350">
    <property type="component" value="Unassembled WGS sequence"/>
</dbReference>
<keyword evidence="5 7" id="KW-0862">Zinc</keyword>
<keyword evidence="8" id="KW-0472">Membrane</keyword>
<dbReference type="GO" id="GO:0006508">
    <property type="term" value="P:proteolysis"/>
    <property type="evidence" value="ECO:0007669"/>
    <property type="project" value="UniProtKB-KW"/>
</dbReference>
<evidence type="ECO:0000256" key="7">
    <source>
        <dbReference type="RuleBase" id="RU366077"/>
    </source>
</evidence>
<keyword evidence="6 7" id="KW-0482">Metalloprotease</keyword>
<name>K2MUX0_TRYCR</name>
<dbReference type="Pfam" id="PF01457">
    <property type="entry name" value="Peptidase_M8"/>
    <property type="match status" value="1"/>
</dbReference>
<evidence type="ECO:0000313" key="9">
    <source>
        <dbReference type="EMBL" id="EKF26156.1"/>
    </source>
</evidence>
<dbReference type="AlphaFoldDB" id="K2MUX0"/>
<feature type="transmembrane region" description="Helical" evidence="8">
    <location>
        <begin position="41"/>
        <end position="63"/>
    </location>
</feature>
<evidence type="ECO:0000256" key="8">
    <source>
        <dbReference type="SAM" id="Phobius"/>
    </source>
</evidence>
<evidence type="ECO:0000313" key="10">
    <source>
        <dbReference type="Proteomes" id="UP000007350"/>
    </source>
</evidence>
<dbReference type="GO" id="GO:0004222">
    <property type="term" value="F:metalloendopeptidase activity"/>
    <property type="evidence" value="ECO:0007669"/>
    <property type="project" value="UniProtKB-UniRule"/>
</dbReference>
<dbReference type="EMBL" id="AHKC01021829">
    <property type="protein sequence ID" value="EKF26156.1"/>
    <property type="molecule type" value="Genomic_DNA"/>
</dbReference>
<evidence type="ECO:0000256" key="5">
    <source>
        <dbReference type="ARBA" id="ARBA00022833"/>
    </source>
</evidence>
<keyword evidence="4 7" id="KW-0378">Hydrolase</keyword>
<dbReference type="GO" id="GO:0016020">
    <property type="term" value="C:membrane"/>
    <property type="evidence" value="ECO:0007669"/>
    <property type="project" value="InterPro"/>
</dbReference>
<feature type="non-terminal residue" evidence="9">
    <location>
        <position position="195"/>
    </location>
</feature>
<evidence type="ECO:0000256" key="6">
    <source>
        <dbReference type="ARBA" id="ARBA00023049"/>
    </source>
</evidence>
<accession>K2MUX0</accession>
<evidence type="ECO:0000256" key="4">
    <source>
        <dbReference type="ARBA" id="ARBA00022801"/>
    </source>
</evidence>
<organism evidence="9 10">
    <name type="scientific">Trypanosoma cruzi marinkellei</name>
    <dbReference type="NCBI Taxonomy" id="85056"/>
    <lineage>
        <taxon>Eukaryota</taxon>
        <taxon>Discoba</taxon>
        <taxon>Euglenozoa</taxon>
        <taxon>Kinetoplastea</taxon>
        <taxon>Metakinetoplastina</taxon>
        <taxon>Trypanosomatida</taxon>
        <taxon>Trypanosomatidae</taxon>
        <taxon>Trypanosoma</taxon>
        <taxon>Schizotrypanum</taxon>
    </lineage>
</organism>
<comment type="cofactor">
    <cofactor evidence="7">
        <name>Zn(2+)</name>
        <dbReference type="ChEBI" id="CHEBI:29105"/>
    </cofactor>
    <text evidence="7">Binds 1 zinc ion per subunit.</text>
</comment>
<evidence type="ECO:0000256" key="1">
    <source>
        <dbReference type="ARBA" id="ARBA00005860"/>
    </source>
</evidence>
<keyword evidence="3 7" id="KW-0479">Metal-binding</keyword>
<feature type="transmembrane region" description="Helical" evidence="8">
    <location>
        <begin position="83"/>
        <end position="102"/>
    </location>
</feature>
<evidence type="ECO:0000256" key="3">
    <source>
        <dbReference type="ARBA" id="ARBA00022723"/>
    </source>
</evidence>
<feature type="transmembrane region" description="Helical" evidence="8">
    <location>
        <begin position="6"/>
        <end position="29"/>
    </location>
</feature>
<gene>
    <name evidence="9" type="ORF">MOQ_010163</name>
</gene>
<comment type="similarity">
    <text evidence="1 7">Belongs to the peptidase M8 family.</text>
</comment>
<dbReference type="OrthoDB" id="250154at2759"/>
<proteinExistence type="inferred from homology"/>
<keyword evidence="8" id="KW-0812">Transmembrane</keyword>
<evidence type="ECO:0000256" key="2">
    <source>
        <dbReference type="ARBA" id="ARBA00022670"/>
    </source>
</evidence>
<keyword evidence="10" id="KW-1185">Reference proteome</keyword>
<dbReference type="GO" id="GO:0007155">
    <property type="term" value="P:cell adhesion"/>
    <property type="evidence" value="ECO:0007669"/>
    <property type="project" value="InterPro"/>
</dbReference>
<dbReference type="Gene3D" id="3.10.170.20">
    <property type="match status" value="1"/>
</dbReference>
<reference evidence="9 10" key="1">
    <citation type="journal article" date="2012" name="BMC Genomics">
        <title>Comparative genomic analysis of human infective Trypanosoma cruzi lineages with the bat-restricted subspecies T. cruzi marinkellei.</title>
        <authorList>
            <person name="Franzen O."/>
            <person name="Talavera-Lopez C."/>
            <person name="Ochaya S."/>
            <person name="Butler C.E."/>
            <person name="Messenger L.A."/>
            <person name="Lewis M.D."/>
            <person name="Llewellyn M.S."/>
            <person name="Marinkelle C.J."/>
            <person name="Tyler K.M."/>
            <person name="Miles M.A."/>
            <person name="Andersson B."/>
        </authorList>
    </citation>
    <scope>NUCLEOTIDE SEQUENCE [LARGE SCALE GENOMIC DNA]</scope>
    <source>
        <strain evidence="9 10">B7</strain>
    </source>
</reference>
<dbReference type="GO" id="GO:0046872">
    <property type="term" value="F:metal ion binding"/>
    <property type="evidence" value="ECO:0007669"/>
    <property type="project" value="UniProtKB-KW"/>
</dbReference>
<keyword evidence="2 7" id="KW-0645">Protease</keyword>
<keyword evidence="8" id="KW-1133">Transmembrane helix</keyword>